<dbReference type="GO" id="GO:0005576">
    <property type="term" value="C:extracellular region"/>
    <property type="evidence" value="ECO:0007669"/>
    <property type="project" value="UniProtKB-SubCell"/>
</dbReference>
<gene>
    <name evidence="9" type="ORF">GGR93_000323</name>
</gene>
<dbReference type="GO" id="GO:0090729">
    <property type="term" value="F:toxin activity"/>
    <property type="evidence" value="ECO:0007669"/>
    <property type="project" value="UniProtKB-KW"/>
</dbReference>
<dbReference type="SUPFAM" id="SSF50956">
    <property type="entry name" value="Thermostable phytase (3-phytase)"/>
    <property type="match status" value="1"/>
</dbReference>
<name>A0A7W6M6G8_9RHOB</name>
<comment type="subcellular location">
    <subcellularLocation>
        <location evidence="1">Membrane</location>
    </subcellularLocation>
    <subcellularLocation>
        <location evidence="2">Secreted</location>
    </subcellularLocation>
</comment>
<dbReference type="InterPro" id="IPR003995">
    <property type="entry name" value="RTX_toxin_determinant-A"/>
</dbReference>
<dbReference type="PANTHER" id="PTHR38340">
    <property type="entry name" value="S-LAYER PROTEIN"/>
    <property type="match status" value="1"/>
</dbReference>
<dbReference type="GO" id="GO:0016020">
    <property type="term" value="C:membrane"/>
    <property type="evidence" value="ECO:0007669"/>
    <property type="project" value="UniProtKB-SubCell"/>
</dbReference>
<evidence type="ECO:0000256" key="1">
    <source>
        <dbReference type="ARBA" id="ARBA00004370"/>
    </source>
</evidence>
<dbReference type="EMBL" id="JACIFU010000001">
    <property type="protein sequence ID" value="MBB4172562.1"/>
    <property type="molecule type" value="Genomic_DNA"/>
</dbReference>
<dbReference type="AlphaFoldDB" id="A0A7W6M6G8"/>
<keyword evidence="6" id="KW-0843">Virulence</keyword>
<keyword evidence="5" id="KW-0677">Repeat</keyword>
<dbReference type="SUPFAM" id="SSF51120">
    <property type="entry name" value="beta-Roll"/>
    <property type="match status" value="4"/>
</dbReference>
<sequence>MVRATFSAHGALHSNEEFGLVGLNDIKVVDGSGGPTLYAATRGDGWLTSYDLGDRPGQTSFEQHWRLAPNLLQLETTDLVMRNVNGSQELYLAGLNDSALTGVQLDSDGRGNAFDGGLSYTASGRNLSGLSELELFDSGANGIAALRTGGLVTVSFGPGNTLNLANVNQGSNMQGERTHSIATTSHNGDTYAFVTYQGEDTVSMFRRLTNGTMQHMMDVGATDGFWTDRPGDLTITTAADGRAYVVVAGSGSDSLSTFQVSPTGMIPVDHLLDSLDTRFAGASHVTSVSLNGQNFVLAAGSDSGISLFTVLPGGRLQHIDAMAGSADTPLRGITSLDAMATPDGIRFWVSTESAPYLSEYSIDLPNIGINLGASAAGSTLAGSVGDDVLAGGGGADVLNGGFGNDILLDGASADRLRGDGGRDTFVLVEDGARDTIVDFQMGFDRIDLSDFSQTSGLGGMTIVSQSWGAEFRIGADILEVRSADGSRFHARDFDKTNLITGNRIQTDPAEYPGGNGNSRPDPNPGSIANPTGIDPTTLAPDWQNEPSYVLNRAQGDFVGTNGGDTIQRGEENDRLFGALGNDTIQSGAGRDAVNGEGGNDLIEGGGDGDYLLGGAGFDTINGGDGHDTMSGDTFADSLNGGNGNDVITGGDGFDQIIGGAGNDRIWAGSSPDRVYGGDGNDWLSAGSNFGYSVDGVFGEAGNDTIFGNAGFDLLNGGAGDDLIDGGHQSDNIYGEEGNDTLLGDQGFDRLFGGLGNDMLYGGAAGDGVFGQEGDDTLWGGEGGDRFFGGQGNDIIDGGTGNDTVYGDAGFDTILGGEGDDLMFGSFNADQFVFADGHGNDTIADFDAFNSNEVLDFSSLSGFNRYSDVNNAATQVGQDVVINTGGGNSIRLTRVNLSDLDSNDFTF</sequence>
<evidence type="ECO:0000313" key="10">
    <source>
        <dbReference type="Proteomes" id="UP000565745"/>
    </source>
</evidence>
<dbReference type="InterPro" id="IPR018511">
    <property type="entry name" value="Hemolysin-typ_Ca-bd_CS"/>
</dbReference>
<keyword evidence="10" id="KW-1185">Reference proteome</keyword>
<organism evidence="9 10">
    <name type="scientific">Sulfitobacter noctilucicola</name>
    <dbReference type="NCBI Taxonomy" id="1342301"/>
    <lineage>
        <taxon>Bacteria</taxon>
        <taxon>Pseudomonadati</taxon>
        <taxon>Pseudomonadota</taxon>
        <taxon>Alphaproteobacteria</taxon>
        <taxon>Rhodobacterales</taxon>
        <taxon>Roseobacteraceae</taxon>
        <taxon>Sulfitobacter</taxon>
    </lineage>
</organism>
<dbReference type="InterPro" id="IPR001343">
    <property type="entry name" value="Hemolysn_Ca-bd"/>
</dbReference>
<dbReference type="Proteomes" id="UP000565745">
    <property type="component" value="Unassembled WGS sequence"/>
</dbReference>
<dbReference type="PROSITE" id="PS00330">
    <property type="entry name" value="HEMOLYSIN_CALCIUM"/>
    <property type="match status" value="5"/>
</dbReference>
<dbReference type="Pfam" id="PF00353">
    <property type="entry name" value="HemolysinCabind"/>
    <property type="match status" value="7"/>
</dbReference>
<evidence type="ECO:0000256" key="2">
    <source>
        <dbReference type="ARBA" id="ARBA00004613"/>
    </source>
</evidence>
<dbReference type="PRINTS" id="PR01488">
    <property type="entry name" value="RTXTOXINA"/>
</dbReference>
<dbReference type="Gene3D" id="2.150.10.10">
    <property type="entry name" value="Serralysin-like metalloprotease, C-terminal"/>
    <property type="match status" value="5"/>
</dbReference>
<accession>A0A7W6M6G8</accession>
<keyword evidence="4" id="KW-0800">Toxin</keyword>
<feature type="region of interest" description="Disordered" evidence="8">
    <location>
        <begin position="501"/>
        <end position="543"/>
    </location>
</feature>
<evidence type="ECO:0000256" key="5">
    <source>
        <dbReference type="ARBA" id="ARBA00022737"/>
    </source>
</evidence>
<evidence type="ECO:0000256" key="6">
    <source>
        <dbReference type="ARBA" id="ARBA00023026"/>
    </source>
</evidence>
<protein>
    <submittedName>
        <fullName evidence="9">Ca2+-binding RTX toxin-like protein</fullName>
    </submittedName>
</protein>
<evidence type="ECO:0000313" key="9">
    <source>
        <dbReference type="EMBL" id="MBB4172562.1"/>
    </source>
</evidence>
<proteinExistence type="predicted"/>
<dbReference type="GO" id="GO:0005509">
    <property type="term" value="F:calcium ion binding"/>
    <property type="evidence" value="ECO:0007669"/>
    <property type="project" value="InterPro"/>
</dbReference>
<dbReference type="PRINTS" id="PR00313">
    <property type="entry name" value="CABNDNGRPT"/>
</dbReference>
<dbReference type="InterPro" id="IPR050557">
    <property type="entry name" value="RTX_toxin/Mannuronan_C5-epim"/>
</dbReference>
<comment type="caution">
    <text evidence="9">The sequence shown here is derived from an EMBL/GenBank/DDBJ whole genome shotgun (WGS) entry which is preliminary data.</text>
</comment>
<evidence type="ECO:0000256" key="4">
    <source>
        <dbReference type="ARBA" id="ARBA00022656"/>
    </source>
</evidence>
<keyword evidence="3" id="KW-0964">Secreted</keyword>
<evidence type="ECO:0000256" key="7">
    <source>
        <dbReference type="ARBA" id="ARBA00023136"/>
    </source>
</evidence>
<dbReference type="OrthoDB" id="9342475at2"/>
<reference evidence="9 10" key="1">
    <citation type="submission" date="2020-08" db="EMBL/GenBank/DDBJ databases">
        <title>Genomic Encyclopedia of Type Strains, Phase IV (KMG-IV): sequencing the most valuable type-strain genomes for metagenomic binning, comparative biology and taxonomic classification.</title>
        <authorList>
            <person name="Goeker M."/>
        </authorList>
    </citation>
    <scope>NUCLEOTIDE SEQUENCE [LARGE SCALE GENOMIC DNA]</scope>
    <source>
        <strain evidence="9 10">DSM 101015</strain>
    </source>
</reference>
<dbReference type="InterPro" id="IPR011049">
    <property type="entry name" value="Serralysin-like_metalloprot_C"/>
</dbReference>
<evidence type="ECO:0000256" key="3">
    <source>
        <dbReference type="ARBA" id="ARBA00022525"/>
    </source>
</evidence>
<dbReference type="RefSeq" id="WP_025055348.1">
    <property type="nucleotide sequence ID" value="NZ_JACIFU010000001.1"/>
</dbReference>
<dbReference type="PANTHER" id="PTHR38340:SF1">
    <property type="entry name" value="S-LAYER PROTEIN"/>
    <property type="match status" value="1"/>
</dbReference>
<keyword evidence="7" id="KW-0472">Membrane</keyword>
<evidence type="ECO:0000256" key="8">
    <source>
        <dbReference type="SAM" id="MobiDB-lite"/>
    </source>
</evidence>